<dbReference type="RefSeq" id="XP_073766643.1">
    <property type="nucleotide sequence ID" value="XM_073910542.1"/>
</dbReference>
<feature type="transmembrane region" description="Helical" evidence="6">
    <location>
        <begin position="143"/>
        <end position="166"/>
    </location>
</feature>
<feature type="domain" description="TLC" evidence="7">
    <location>
        <begin position="17"/>
        <end position="216"/>
    </location>
</feature>
<dbReference type="RefSeq" id="XP_068078704.1">
    <property type="nucleotide sequence ID" value="XM_068222603.1"/>
</dbReference>
<dbReference type="SMART" id="SM00724">
    <property type="entry name" value="TLC"/>
    <property type="match status" value="1"/>
</dbReference>
<reference evidence="8" key="1">
    <citation type="journal article" date="2013" name="Nature">
        <title>The zebrafish reference genome sequence and its relationship to the human genome.</title>
        <authorList>
            <consortium name="Genome Reference Consortium Zebrafish"/>
            <person name="Howe K."/>
            <person name="Clark M.D."/>
            <person name="Torroja C.F."/>
            <person name="Torrance J."/>
            <person name="Berthelot C."/>
            <person name="Muffato M."/>
            <person name="Collins J.E."/>
            <person name="Humphray S."/>
            <person name="McLaren K."/>
            <person name="Matthews L."/>
            <person name="McLaren S."/>
            <person name="Sealy I."/>
            <person name="Caccamo M."/>
            <person name="Churcher C."/>
            <person name="Scott C."/>
            <person name="Barrett J.C."/>
            <person name="Koch R."/>
            <person name="Rauch G.J."/>
            <person name="White S."/>
            <person name="Chow W."/>
            <person name="Kilian B."/>
            <person name="Quintais L.T."/>
            <person name="Guerra-Assuncao J.A."/>
            <person name="Zhou Y."/>
            <person name="Gu Y."/>
            <person name="Yen J."/>
            <person name="Vogel J.H."/>
            <person name="Eyre T."/>
            <person name="Redmond S."/>
            <person name="Banerjee R."/>
            <person name="Chi J."/>
            <person name="Fu B."/>
            <person name="Langley E."/>
            <person name="Maguire S.F."/>
            <person name="Laird G.K."/>
            <person name="Lloyd D."/>
            <person name="Kenyon E."/>
            <person name="Donaldson S."/>
            <person name="Sehra H."/>
            <person name="Almeida-King J."/>
            <person name="Loveland J."/>
            <person name="Trevanion S."/>
            <person name="Jones M."/>
            <person name="Quail M."/>
            <person name="Willey D."/>
            <person name="Hunt A."/>
            <person name="Burton J."/>
            <person name="Sims S."/>
            <person name="McLay K."/>
            <person name="Plumb B."/>
            <person name="Davis J."/>
            <person name="Clee C."/>
            <person name="Oliver K."/>
            <person name="Clark R."/>
            <person name="Riddle C."/>
            <person name="Elliot D."/>
            <person name="Eliott D."/>
            <person name="Threadgold G."/>
            <person name="Harden G."/>
            <person name="Ware D."/>
            <person name="Begum S."/>
            <person name="Mortimore B."/>
            <person name="Mortimer B."/>
            <person name="Kerry G."/>
            <person name="Heath P."/>
            <person name="Phillimore B."/>
            <person name="Tracey A."/>
            <person name="Corby N."/>
            <person name="Dunn M."/>
            <person name="Johnson C."/>
            <person name="Wood J."/>
            <person name="Clark S."/>
            <person name="Pelan S."/>
            <person name="Griffiths G."/>
            <person name="Smith M."/>
            <person name="Glithero R."/>
            <person name="Howden P."/>
            <person name="Barker N."/>
            <person name="Lloyd C."/>
            <person name="Stevens C."/>
            <person name="Harley J."/>
            <person name="Holt K."/>
            <person name="Panagiotidis G."/>
            <person name="Lovell J."/>
            <person name="Beasley H."/>
            <person name="Henderson C."/>
            <person name="Gordon D."/>
            <person name="Auger K."/>
            <person name="Wright D."/>
            <person name="Collins J."/>
            <person name="Raisen C."/>
            <person name="Dyer L."/>
            <person name="Leung K."/>
            <person name="Robertson L."/>
            <person name="Ambridge K."/>
            <person name="Leongamornlert D."/>
            <person name="McGuire S."/>
            <person name="Gilderthorp R."/>
            <person name="Griffiths C."/>
            <person name="Manthravadi D."/>
            <person name="Nichol S."/>
            <person name="Barker G."/>
            <person name="Whitehead S."/>
            <person name="Kay M."/>
            <person name="Brown J."/>
            <person name="Murnane C."/>
            <person name="Gray E."/>
            <person name="Humphries M."/>
            <person name="Sycamore N."/>
            <person name="Barker D."/>
            <person name="Saunders D."/>
            <person name="Wallis J."/>
            <person name="Babbage A."/>
            <person name="Hammond S."/>
            <person name="Mashreghi-Mohammadi M."/>
            <person name="Barr L."/>
            <person name="Martin S."/>
            <person name="Wray P."/>
            <person name="Ellington A."/>
            <person name="Matthews N."/>
            <person name="Ellwood M."/>
            <person name="Woodmansey R."/>
            <person name="Clark G."/>
            <person name="Cooper J."/>
            <person name="Cooper J."/>
            <person name="Tromans A."/>
            <person name="Grafham D."/>
            <person name="Skuce C."/>
            <person name="Pandian R."/>
            <person name="Andrews R."/>
            <person name="Harrison E."/>
            <person name="Kimberley A."/>
            <person name="Garnett J."/>
            <person name="Fosker N."/>
            <person name="Hall R."/>
            <person name="Garner P."/>
            <person name="Kelly D."/>
            <person name="Bird C."/>
            <person name="Palmer S."/>
            <person name="Gehring I."/>
            <person name="Berger A."/>
            <person name="Dooley C.M."/>
            <person name="Ersan-Urun Z."/>
            <person name="Eser C."/>
            <person name="Geiger H."/>
            <person name="Geisler M."/>
            <person name="Karotki L."/>
            <person name="Kirn A."/>
            <person name="Konantz J."/>
            <person name="Konantz M."/>
            <person name="Oberlander M."/>
            <person name="Rudolph-Geiger S."/>
            <person name="Teucke M."/>
            <person name="Lanz C."/>
            <person name="Raddatz G."/>
            <person name="Osoegawa K."/>
            <person name="Zhu B."/>
            <person name="Rapp A."/>
            <person name="Widaa S."/>
            <person name="Langford C."/>
            <person name="Yang F."/>
            <person name="Schuster S.C."/>
            <person name="Carter N.P."/>
            <person name="Harrow J."/>
            <person name="Ning Z."/>
            <person name="Herrero J."/>
            <person name="Searle S.M."/>
            <person name="Enright A."/>
            <person name="Geisler R."/>
            <person name="Plasterk R.H."/>
            <person name="Lee C."/>
            <person name="Westerfield M."/>
            <person name="de Jong P.J."/>
            <person name="Zon L.I."/>
            <person name="Postlethwait J.H."/>
            <person name="Nusslein-Volhard C."/>
            <person name="Hubbard T.J."/>
            <person name="Roest Crollius H."/>
            <person name="Rogers J."/>
            <person name="Stemple D.L."/>
        </authorList>
    </citation>
    <scope>NUCLEOTIDE SEQUENCE [LARGE SCALE GENOMIC DNA]</scope>
    <source>
        <strain evidence="8">Tuebingen</strain>
    </source>
</reference>
<dbReference type="AGR" id="ZFIN:ZDB-GENE-070912-350"/>
<dbReference type="PANTHER" id="PTHR13439:SF1">
    <property type="entry name" value="TLC DOMAIN-CONTAINING PROTEIN 4"/>
    <property type="match status" value="1"/>
</dbReference>
<evidence type="ECO:0000256" key="3">
    <source>
        <dbReference type="ARBA" id="ARBA00022989"/>
    </source>
</evidence>
<evidence type="ECO:0000256" key="5">
    <source>
        <dbReference type="PROSITE-ProRule" id="PRU00205"/>
    </source>
</evidence>
<feature type="transmembrane region" description="Helical" evidence="6">
    <location>
        <begin position="178"/>
        <end position="199"/>
    </location>
</feature>
<dbReference type="RefSeq" id="XP_073766591.1">
    <property type="nucleotide sequence ID" value="XM_073910490.1"/>
</dbReference>
<dbReference type="RefSeq" id="XP_073766607.1">
    <property type="nucleotide sequence ID" value="XM_073910506.1"/>
</dbReference>
<dbReference type="InterPro" id="IPR050846">
    <property type="entry name" value="TLCD"/>
</dbReference>
<sequence length="233" mass="26965">MEPLSPQVLVVVAGSFLSFQWLFHRVSPWVFQHLCGGFLRLSPTQKTEWNSRGDATLVKLNVAVTSGYLMSDLLLMFTSWESIGEKYFVIHHFAALYAYYYVLSQGILPYFANFRLLSEFSTPFVNQRWFFHMLGYHKLSKPSLLNGVAMAFTFFLVRIAVIPGYYSHMYSVFGTDDFYRLPIGARCAWVISSVSLDVMNIMWMRRIIRGCLKVLRSAWTRPAGTDMETRKKD</sequence>
<dbReference type="Proteomes" id="UP000000437">
    <property type="component" value="Chromosome 2"/>
</dbReference>
<evidence type="ECO:0000256" key="2">
    <source>
        <dbReference type="ARBA" id="ARBA00022692"/>
    </source>
</evidence>
<dbReference type="RefSeq" id="XP_073766589.1">
    <property type="nucleotide sequence ID" value="XM_073910488.1"/>
</dbReference>
<evidence type="ECO:0000259" key="7">
    <source>
        <dbReference type="PROSITE" id="PS50922"/>
    </source>
</evidence>
<evidence type="ECO:0000256" key="4">
    <source>
        <dbReference type="ARBA" id="ARBA00023136"/>
    </source>
</evidence>
<dbReference type="GO" id="GO:0016020">
    <property type="term" value="C:membrane"/>
    <property type="evidence" value="ECO:0007669"/>
    <property type="project" value="UniProtKB-SubCell"/>
</dbReference>
<dbReference type="InterPro" id="IPR006634">
    <property type="entry name" value="TLC-dom"/>
</dbReference>
<name>A0AB32TY54_DANRE</name>
<evidence type="ECO:0000313" key="9">
    <source>
        <dbReference type="RefSeq" id="XP_068078703.1"/>
    </source>
</evidence>
<feature type="transmembrane region" description="Helical" evidence="6">
    <location>
        <begin position="6"/>
        <end position="23"/>
    </location>
</feature>
<dbReference type="RefSeq" id="XP_073766598.1">
    <property type="nucleotide sequence ID" value="XM_073910497.1"/>
</dbReference>
<dbReference type="RefSeq" id="XP_073766624.1">
    <property type="nucleotide sequence ID" value="XM_073910523.1"/>
</dbReference>
<dbReference type="PROSITE" id="PS50922">
    <property type="entry name" value="TLC"/>
    <property type="match status" value="1"/>
</dbReference>
<evidence type="ECO:0000313" key="11">
    <source>
        <dbReference type="ZFIN" id="ZDB-GENE-070912-350"/>
    </source>
</evidence>
<evidence type="ECO:0000313" key="8">
    <source>
        <dbReference type="Proteomes" id="UP000000437"/>
    </source>
</evidence>
<organism evidence="8 10">
    <name type="scientific">Danio rerio</name>
    <name type="common">Zebrafish</name>
    <name type="synonym">Brachydanio rerio</name>
    <dbReference type="NCBI Taxonomy" id="7955"/>
    <lineage>
        <taxon>Eukaryota</taxon>
        <taxon>Metazoa</taxon>
        <taxon>Chordata</taxon>
        <taxon>Craniata</taxon>
        <taxon>Vertebrata</taxon>
        <taxon>Euteleostomi</taxon>
        <taxon>Actinopterygii</taxon>
        <taxon>Neopterygii</taxon>
        <taxon>Teleostei</taxon>
        <taxon>Ostariophysi</taxon>
        <taxon>Cypriniformes</taxon>
        <taxon>Danionidae</taxon>
        <taxon>Danioninae</taxon>
        <taxon>Danio</taxon>
    </lineage>
</organism>
<keyword evidence="4 5" id="KW-0472">Membrane</keyword>
<reference evidence="9 10" key="2">
    <citation type="submission" date="2025-04" db="UniProtKB">
        <authorList>
            <consortium name="RefSeq"/>
        </authorList>
    </citation>
    <scope>IDENTIFICATION</scope>
    <source>
        <strain evidence="9 10">Tuebingen</strain>
    </source>
</reference>
<dbReference type="Pfam" id="PF03798">
    <property type="entry name" value="TRAM_LAG1_CLN8"/>
    <property type="match status" value="1"/>
</dbReference>
<dbReference type="GeneID" id="100137126"/>
<dbReference type="RefSeq" id="XP_073766592.1">
    <property type="nucleotide sequence ID" value="XM_073910491.1"/>
</dbReference>
<gene>
    <name evidence="9 10 11" type="primary">si:dkey-10f21.4</name>
</gene>
<evidence type="ECO:0000256" key="6">
    <source>
        <dbReference type="SAM" id="Phobius"/>
    </source>
</evidence>
<dbReference type="ZFIN" id="ZDB-GENE-070912-350">
    <property type="gene designation" value="si:dkey-10f21.4"/>
</dbReference>
<proteinExistence type="predicted"/>
<comment type="subcellular location">
    <subcellularLocation>
        <location evidence="1">Membrane</location>
        <topology evidence="1">Multi-pass membrane protein</topology>
    </subcellularLocation>
</comment>
<dbReference type="RefSeq" id="XP_073766634.1">
    <property type="nucleotide sequence ID" value="XM_073910533.1"/>
</dbReference>
<evidence type="ECO:0000313" key="10">
    <source>
        <dbReference type="RefSeq" id="XP_068078704.1"/>
    </source>
</evidence>
<evidence type="ECO:0000256" key="1">
    <source>
        <dbReference type="ARBA" id="ARBA00004141"/>
    </source>
</evidence>
<dbReference type="AlphaFoldDB" id="A0AB32TY54"/>
<accession>A0AB32TY54</accession>
<dbReference type="RefSeq" id="XP_068078703.1">
    <property type="nucleotide sequence ID" value="XM_068222602.1"/>
</dbReference>
<protein>
    <submittedName>
        <fullName evidence="9 10">Transmembrane protein 56-B-like isoform X2</fullName>
    </submittedName>
</protein>
<dbReference type="RefSeq" id="XP_073766616.1">
    <property type="nucleotide sequence ID" value="XM_073910515.1"/>
</dbReference>
<keyword evidence="8" id="KW-1185">Reference proteome</keyword>
<dbReference type="PANTHER" id="PTHR13439">
    <property type="entry name" value="CT120 PROTEIN"/>
    <property type="match status" value="1"/>
</dbReference>
<keyword evidence="2 5" id="KW-0812">Transmembrane</keyword>
<keyword evidence="3 6" id="KW-1133">Transmembrane helix</keyword>